<dbReference type="GO" id="GO:0008270">
    <property type="term" value="F:zinc ion binding"/>
    <property type="evidence" value="ECO:0007669"/>
    <property type="project" value="UniProtKB-KW"/>
</dbReference>
<dbReference type="FunFam" id="3.30.160.60:FF:000359">
    <property type="entry name" value="GLIS family zinc finger 2"/>
    <property type="match status" value="1"/>
</dbReference>
<dbReference type="FunFam" id="3.30.160.60:FF:000048">
    <property type="entry name" value="GLI family zinc finger 3"/>
    <property type="match status" value="1"/>
</dbReference>
<comment type="caution">
    <text evidence="12">The sequence shown here is derived from an EMBL/GenBank/DDBJ whole genome shotgun (WGS) entry which is preliminary data.</text>
</comment>
<evidence type="ECO:0000256" key="2">
    <source>
        <dbReference type="ARBA" id="ARBA00010831"/>
    </source>
</evidence>
<dbReference type="FunFam" id="3.30.160.60:FF:000031">
    <property type="entry name" value="GLI family zinc finger 3"/>
    <property type="match status" value="1"/>
</dbReference>
<feature type="region of interest" description="Disordered" evidence="10">
    <location>
        <begin position="470"/>
        <end position="513"/>
    </location>
</feature>
<dbReference type="PROSITE" id="PS50157">
    <property type="entry name" value="ZINC_FINGER_C2H2_2"/>
    <property type="match status" value="4"/>
</dbReference>
<feature type="region of interest" description="Disordered" evidence="10">
    <location>
        <begin position="266"/>
        <end position="289"/>
    </location>
</feature>
<feature type="domain" description="C2H2-type" evidence="11">
    <location>
        <begin position="391"/>
        <end position="420"/>
    </location>
</feature>
<dbReference type="OrthoDB" id="3214149at2759"/>
<evidence type="ECO:0000256" key="8">
    <source>
        <dbReference type="ARBA" id="ARBA00023242"/>
    </source>
</evidence>
<evidence type="ECO:0000256" key="5">
    <source>
        <dbReference type="ARBA" id="ARBA00022771"/>
    </source>
</evidence>
<feature type="region of interest" description="Disordered" evidence="10">
    <location>
        <begin position="46"/>
        <end position="74"/>
    </location>
</feature>
<feature type="compositionally biased region" description="Low complexity" evidence="10">
    <location>
        <begin position="50"/>
        <end position="60"/>
    </location>
</feature>
<evidence type="ECO:0000256" key="9">
    <source>
        <dbReference type="PROSITE-ProRule" id="PRU00042"/>
    </source>
</evidence>
<dbReference type="InterPro" id="IPR043359">
    <property type="entry name" value="GLI-like"/>
</dbReference>
<feature type="compositionally biased region" description="Low complexity" evidence="10">
    <location>
        <begin position="266"/>
        <end position="275"/>
    </location>
</feature>
<dbReference type="SUPFAM" id="SSF57667">
    <property type="entry name" value="beta-beta-alpha zinc fingers"/>
    <property type="match status" value="3"/>
</dbReference>
<dbReference type="InterPro" id="IPR013087">
    <property type="entry name" value="Znf_C2H2_type"/>
</dbReference>
<keyword evidence="4" id="KW-0677">Repeat</keyword>
<dbReference type="Pfam" id="PF00096">
    <property type="entry name" value="zf-C2H2"/>
    <property type="match status" value="3"/>
</dbReference>
<keyword evidence="13" id="KW-1185">Reference proteome</keyword>
<proteinExistence type="inferred from homology"/>
<evidence type="ECO:0000313" key="13">
    <source>
        <dbReference type="Proteomes" id="UP000440578"/>
    </source>
</evidence>
<dbReference type="GO" id="GO:0140297">
    <property type="term" value="F:DNA-binding transcription factor binding"/>
    <property type="evidence" value="ECO:0007669"/>
    <property type="project" value="UniProtKB-ARBA"/>
</dbReference>
<dbReference type="GO" id="GO:0000981">
    <property type="term" value="F:DNA-binding transcription factor activity, RNA polymerase II-specific"/>
    <property type="evidence" value="ECO:0007669"/>
    <property type="project" value="TreeGrafter"/>
</dbReference>
<evidence type="ECO:0000256" key="3">
    <source>
        <dbReference type="ARBA" id="ARBA00022723"/>
    </source>
</evidence>
<keyword evidence="7" id="KW-0238">DNA-binding</keyword>
<dbReference type="GO" id="GO:0005634">
    <property type="term" value="C:nucleus"/>
    <property type="evidence" value="ECO:0007669"/>
    <property type="project" value="UniProtKB-SubCell"/>
</dbReference>
<evidence type="ECO:0000313" key="12">
    <source>
        <dbReference type="EMBL" id="KAF0289322.1"/>
    </source>
</evidence>
<sequence length="554" mass="61443">MHLEHDPSGDLMGQQQLSPALATSFSLPEDAASLLGALLHPDGWPPPELAAAQRRASSQAGSLSPLALSPRTSLELGPRTSLELGLRAKRPLSASPFPLEAVDGPIRGPANSLQVEPAPGVGGNYGHALRPAGGQLPPFQSLRPAEAANWPSEAAHNNYMVLPQSQSHLLKQEPVEHGQLLRPEPIGQTQILRQEPLGQTQILRQEPVGQTQLLRQEPVGQAQQPPRYELCSGQGRDSPLQDRPFRQYSAELAGCTFKQEVESSQSPFSGSYGSGAALEPASTRAQSPPTAGPLPCLWAGCALQYDRQTALVKHIEKVHVDSRGCDEYTCYWAECPRQQKPFNARYKLMIHMRVHSGEKPNLCTYEGCNKAFSRRENLKIHLRSHTGERPYNCEFPGCPKAFSNSSDRAKHQRTHKDAKPYMCQVPGCNKRYTDPSSLRKHIKNHTAAEQSVSRQKFQVELADIVSYDGPPEQWYGTEPQHQHQHQHQPQHHQQLQHQPQHQPQLSEQQQGDWRCQQQVGAAAGTAAWWWDAALTDALEVPELLNFPNDQTVLQ</sequence>
<dbReference type="GO" id="GO:0000978">
    <property type="term" value="F:RNA polymerase II cis-regulatory region sequence-specific DNA binding"/>
    <property type="evidence" value="ECO:0007669"/>
    <property type="project" value="TreeGrafter"/>
</dbReference>
<dbReference type="PANTHER" id="PTHR45718:SF7">
    <property type="entry name" value="C2H2-TYPE DOMAIN-CONTAINING PROTEIN"/>
    <property type="match status" value="1"/>
</dbReference>
<dbReference type="PROSITE" id="PS00028">
    <property type="entry name" value="ZINC_FINGER_C2H2_1"/>
    <property type="match status" value="4"/>
</dbReference>
<evidence type="ECO:0000256" key="7">
    <source>
        <dbReference type="ARBA" id="ARBA00023125"/>
    </source>
</evidence>
<dbReference type="GO" id="GO:0000122">
    <property type="term" value="P:negative regulation of transcription by RNA polymerase II"/>
    <property type="evidence" value="ECO:0007669"/>
    <property type="project" value="UniProtKB-ARBA"/>
</dbReference>
<dbReference type="FunFam" id="3.30.160.60:FF:000019">
    <property type="entry name" value="GLI family zinc finger 3"/>
    <property type="match status" value="1"/>
</dbReference>
<comment type="similarity">
    <text evidence="2">Belongs to the GLI C2H2-type zinc-finger protein family.</text>
</comment>
<dbReference type="EMBL" id="VIIS01002037">
    <property type="protein sequence ID" value="KAF0289322.1"/>
    <property type="molecule type" value="Genomic_DNA"/>
</dbReference>
<keyword evidence="5 9" id="KW-0863">Zinc-finger</keyword>
<comment type="subcellular location">
    <subcellularLocation>
        <location evidence="1">Nucleus</location>
    </subcellularLocation>
</comment>
<organism evidence="12 13">
    <name type="scientific">Amphibalanus amphitrite</name>
    <name type="common">Striped barnacle</name>
    <name type="synonym">Balanus amphitrite</name>
    <dbReference type="NCBI Taxonomy" id="1232801"/>
    <lineage>
        <taxon>Eukaryota</taxon>
        <taxon>Metazoa</taxon>
        <taxon>Ecdysozoa</taxon>
        <taxon>Arthropoda</taxon>
        <taxon>Crustacea</taxon>
        <taxon>Multicrustacea</taxon>
        <taxon>Cirripedia</taxon>
        <taxon>Thoracica</taxon>
        <taxon>Thoracicalcarea</taxon>
        <taxon>Balanomorpha</taxon>
        <taxon>Balanoidea</taxon>
        <taxon>Balanidae</taxon>
        <taxon>Amphibalaninae</taxon>
        <taxon>Amphibalanus</taxon>
    </lineage>
</organism>
<feature type="region of interest" description="Disordered" evidence="10">
    <location>
        <begin position="216"/>
        <end position="242"/>
    </location>
</feature>
<dbReference type="SMART" id="SM00355">
    <property type="entry name" value="ZnF_C2H2"/>
    <property type="match status" value="5"/>
</dbReference>
<evidence type="ECO:0000256" key="6">
    <source>
        <dbReference type="ARBA" id="ARBA00022833"/>
    </source>
</evidence>
<dbReference type="PANTHER" id="PTHR45718">
    <property type="entry name" value="TRANSCRIPTIONAL ACTIVATOR CUBITUS INTERRUPTUS"/>
    <property type="match status" value="1"/>
</dbReference>
<keyword evidence="6" id="KW-0862">Zinc</keyword>
<evidence type="ECO:0000259" key="11">
    <source>
        <dbReference type="PROSITE" id="PS50157"/>
    </source>
</evidence>
<dbReference type="InterPro" id="IPR056436">
    <property type="entry name" value="Znf-C2H2_ZIC1-5/GLI1-3-like"/>
</dbReference>
<evidence type="ECO:0000256" key="4">
    <source>
        <dbReference type="ARBA" id="ARBA00022737"/>
    </source>
</evidence>
<evidence type="ECO:0000256" key="1">
    <source>
        <dbReference type="ARBA" id="ARBA00004123"/>
    </source>
</evidence>
<feature type="domain" description="C2H2-type" evidence="11">
    <location>
        <begin position="333"/>
        <end position="360"/>
    </location>
</feature>
<protein>
    <submittedName>
        <fullName evidence="12">Zinc finger protein GLIS3</fullName>
    </submittedName>
</protein>
<dbReference type="Gene3D" id="3.30.160.60">
    <property type="entry name" value="Classic Zinc Finger"/>
    <property type="match status" value="5"/>
</dbReference>
<keyword evidence="8" id="KW-0539">Nucleus</keyword>
<accession>A0A6A4VFN4</accession>
<name>A0A6A4VFN4_AMPAM</name>
<evidence type="ECO:0000256" key="10">
    <source>
        <dbReference type="SAM" id="MobiDB-lite"/>
    </source>
</evidence>
<dbReference type="AlphaFoldDB" id="A0A6A4VFN4"/>
<gene>
    <name evidence="12" type="primary">GLIS3_0</name>
    <name evidence="12" type="ORF">FJT64_012414</name>
</gene>
<feature type="compositionally biased region" description="Low complexity" evidence="10">
    <location>
        <begin position="491"/>
        <end position="510"/>
    </location>
</feature>
<dbReference type="Proteomes" id="UP000440578">
    <property type="component" value="Unassembled WGS sequence"/>
</dbReference>
<dbReference type="InterPro" id="IPR036236">
    <property type="entry name" value="Znf_C2H2_sf"/>
</dbReference>
<reference evidence="12 13" key="1">
    <citation type="submission" date="2019-07" db="EMBL/GenBank/DDBJ databases">
        <title>Draft genome assembly of a fouling barnacle, Amphibalanus amphitrite (Darwin, 1854): The first reference genome for Thecostraca.</title>
        <authorList>
            <person name="Kim W."/>
        </authorList>
    </citation>
    <scope>NUCLEOTIDE SEQUENCE [LARGE SCALE GENOMIC DNA]</scope>
    <source>
        <strain evidence="12">SNU_AA5</strain>
        <tissue evidence="12">Soma without cirri and trophi</tissue>
    </source>
</reference>
<feature type="domain" description="C2H2-type" evidence="11">
    <location>
        <begin position="421"/>
        <end position="450"/>
    </location>
</feature>
<keyword evidence="3" id="KW-0479">Metal-binding</keyword>
<dbReference type="Pfam" id="PF23561">
    <property type="entry name" value="zf-C2H2_15"/>
    <property type="match status" value="1"/>
</dbReference>
<feature type="domain" description="C2H2-type" evidence="11">
    <location>
        <begin position="361"/>
        <end position="390"/>
    </location>
</feature>